<dbReference type="AlphaFoldDB" id="A0AAW2E418"/>
<gene>
    <name evidence="1" type="ORF">PUN28_020344</name>
</gene>
<dbReference type="EMBL" id="JADYXP020000075">
    <property type="protein sequence ID" value="KAL0098379.1"/>
    <property type="molecule type" value="Genomic_DNA"/>
</dbReference>
<dbReference type="Proteomes" id="UP001430953">
    <property type="component" value="Unassembled WGS sequence"/>
</dbReference>
<keyword evidence="2" id="KW-1185">Reference proteome</keyword>
<organism evidence="1 2">
    <name type="scientific">Cardiocondyla obscurior</name>
    <dbReference type="NCBI Taxonomy" id="286306"/>
    <lineage>
        <taxon>Eukaryota</taxon>
        <taxon>Metazoa</taxon>
        <taxon>Ecdysozoa</taxon>
        <taxon>Arthropoda</taxon>
        <taxon>Hexapoda</taxon>
        <taxon>Insecta</taxon>
        <taxon>Pterygota</taxon>
        <taxon>Neoptera</taxon>
        <taxon>Endopterygota</taxon>
        <taxon>Hymenoptera</taxon>
        <taxon>Apocrita</taxon>
        <taxon>Aculeata</taxon>
        <taxon>Formicoidea</taxon>
        <taxon>Formicidae</taxon>
        <taxon>Myrmicinae</taxon>
        <taxon>Cardiocondyla</taxon>
    </lineage>
</organism>
<evidence type="ECO:0000313" key="2">
    <source>
        <dbReference type="Proteomes" id="UP001430953"/>
    </source>
</evidence>
<name>A0AAW2E418_9HYME</name>
<reference evidence="1 2" key="1">
    <citation type="submission" date="2023-03" db="EMBL/GenBank/DDBJ databases">
        <title>High recombination rates correlate with genetic variation in Cardiocondyla obscurior ants.</title>
        <authorList>
            <person name="Errbii M."/>
        </authorList>
    </citation>
    <scope>NUCLEOTIDE SEQUENCE [LARGE SCALE GENOMIC DNA]</scope>
    <source>
        <strain evidence="1">Alpha-2009</strain>
        <tissue evidence="1">Whole body</tissue>
    </source>
</reference>
<evidence type="ECO:0000313" key="1">
    <source>
        <dbReference type="EMBL" id="KAL0098379.1"/>
    </source>
</evidence>
<proteinExistence type="predicted"/>
<sequence length="122" mass="14660">MHWELFDLLFSSNRDMAKKRNEKIFLKFNKLTIWPKTKKIFSNLTKLRVRHLRIKCTFRPYSEPLFSSSRDMANKRKKILVQRSDVRIAAFKINEFGFIQGLLFSSKAEIWQKTKNILNFTT</sequence>
<comment type="caution">
    <text evidence="1">The sequence shown here is derived from an EMBL/GenBank/DDBJ whole genome shotgun (WGS) entry which is preliminary data.</text>
</comment>
<protein>
    <submittedName>
        <fullName evidence="1">Uncharacterized protein</fullName>
    </submittedName>
</protein>
<accession>A0AAW2E418</accession>